<feature type="transmembrane region" description="Helical" evidence="17">
    <location>
        <begin position="207"/>
        <end position="225"/>
    </location>
</feature>
<feature type="transmembrane region" description="Helical" evidence="17">
    <location>
        <begin position="318"/>
        <end position="337"/>
    </location>
</feature>
<keyword evidence="8 18" id="KW-0808">Transferase</keyword>
<dbReference type="EC" id="2.4.99.21" evidence="6"/>
<keyword evidence="13 17" id="KW-0472">Membrane</keyword>
<proteinExistence type="inferred from homology"/>
<feature type="transmembrane region" description="Helical" evidence="17">
    <location>
        <begin position="131"/>
        <end position="150"/>
    </location>
</feature>
<evidence type="ECO:0000256" key="13">
    <source>
        <dbReference type="ARBA" id="ARBA00023136"/>
    </source>
</evidence>
<reference evidence="18 19" key="1">
    <citation type="journal article" date="2012" name="J. Bacteriol.">
        <title>Complete Genome Sequence of the Hyperthermophilic Archaeon Thermococcus sp. Strain CL1, Isolated from a Paralvinella sp. Polychaete Worm Collected from a Hydrothermal Vent.</title>
        <authorList>
            <person name="Jung J.H."/>
            <person name="Holden J.F."/>
            <person name="Seo D.H."/>
            <person name="Park K.H."/>
            <person name="Shin H."/>
            <person name="Ryu S."/>
            <person name="Lee J.H."/>
            <person name="Park C.S."/>
        </authorList>
    </citation>
    <scope>NUCLEOTIDE SEQUENCE [LARGE SCALE GENOMIC DNA]</scope>
    <source>
        <strain evidence="19">DSM 27260 / KACC 17922 / CL1</strain>
    </source>
</reference>
<feature type="transmembrane region" description="Helical" evidence="17">
    <location>
        <begin position="12"/>
        <end position="31"/>
    </location>
</feature>
<evidence type="ECO:0000256" key="2">
    <source>
        <dbReference type="ARBA" id="ARBA00001946"/>
    </source>
</evidence>
<feature type="transmembrane region" description="Helical" evidence="17">
    <location>
        <begin position="367"/>
        <end position="384"/>
    </location>
</feature>
<evidence type="ECO:0000256" key="1">
    <source>
        <dbReference type="ARBA" id="ARBA00001936"/>
    </source>
</evidence>
<feature type="transmembrane region" description="Helical" evidence="17">
    <location>
        <begin position="156"/>
        <end position="172"/>
    </location>
</feature>
<evidence type="ECO:0000256" key="8">
    <source>
        <dbReference type="ARBA" id="ARBA00022679"/>
    </source>
</evidence>
<evidence type="ECO:0000256" key="3">
    <source>
        <dbReference type="ARBA" id="ARBA00004651"/>
    </source>
</evidence>
<keyword evidence="19" id="KW-1185">Reference proteome</keyword>
<keyword evidence="12 17" id="KW-1133">Transmembrane helix</keyword>
<evidence type="ECO:0000256" key="15">
    <source>
        <dbReference type="ARBA" id="ARBA00030679"/>
    </source>
</evidence>
<comment type="subcellular location">
    <subcellularLocation>
        <location evidence="3">Cell membrane</location>
        <topology evidence="3">Multi-pass membrane protein</topology>
    </subcellularLocation>
</comment>
<feature type="transmembrane region" description="Helical" evidence="17">
    <location>
        <begin position="99"/>
        <end position="119"/>
    </location>
</feature>
<evidence type="ECO:0000256" key="12">
    <source>
        <dbReference type="ARBA" id="ARBA00022989"/>
    </source>
</evidence>
<dbReference type="PANTHER" id="PTHR13872">
    <property type="entry name" value="DOLICHYL-DIPHOSPHOOLIGOSACCHARIDE--PROTEIN GLYCOSYLTRANSFERASE SUBUNIT"/>
    <property type="match status" value="1"/>
</dbReference>
<keyword evidence="10" id="KW-0479">Metal-binding</keyword>
<comment type="similarity">
    <text evidence="5">Belongs to the STT3 family.</text>
</comment>
<dbReference type="PANTHER" id="PTHR13872:SF1">
    <property type="entry name" value="DOLICHYL-DIPHOSPHOOLIGOSACCHARIDE--PROTEIN GLYCOSYLTRANSFERASE SUBUNIT STT3B"/>
    <property type="match status" value="1"/>
</dbReference>
<comment type="cofactor">
    <cofactor evidence="1">
        <name>Mn(2+)</name>
        <dbReference type="ChEBI" id="CHEBI:29035"/>
    </cofactor>
</comment>
<dbReference type="KEGG" id="thm:CL1_0859"/>
<evidence type="ECO:0000256" key="17">
    <source>
        <dbReference type="SAM" id="Phobius"/>
    </source>
</evidence>
<evidence type="ECO:0000256" key="10">
    <source>
        <dbReference type="ARBA" id="ARBA00022723"/>
    </source>
</evidence>
<name>I3ZTN0_THECF</name>
<organism evidence="18 19">
    <name type="scientific">Thermococcus cleftensis (strain DSM 27260 / KACC 17922 / CL1)</name>
    <dbReference type="NCBI Taxonomy" id="163003"/>
    <lineage>
        <taxon>Archaea</taxon>
        <taxon>Methanobacteriati</taxon>
        <taxon>Methanobacteriota</taxon>
        <taxon>Thermococci</taxon>
        <taxon>Thermococcales</taxon>
        <taxon>Thermococcaceae</taxon>
        <taxon>Thermococcus</taxon>
    </lineage>
</organism>
<evidence type="ECO:0000256" key="4">
    <source>
        <dbReference type="ARBA" id="ARBA00004922"/>
    </source>
</evidence>
<keyword evidence="11" id="KW-0460">Magnesium</keyword>
<dbReference type="GO" id="GO:0046872">
    <property type="term" value="F:metal ion binding"/>
    <property type="evidence" value="ECO:0007669"/>
    <property type="project" value="UniProtKB-KW"/>
</dbReference>
<dbReference type="EMBL" id="CP003651">
    <property type="protein sequence ID" value="AFL95064.1"/>
    <property type="molecule type" value="Genomic_DNA"/>
</dbReference>
<evidence type="ECO:0000313" key="19">
    <source>
        <dbReference type="Proteomes" id="UP000006064"/>
    </source>
</evidence>
<feature type="transmembrane region" description="Helical" evidence="17">
    <location>
        <begin position="184"/>
        <end position="201"/>
    </location>
</feature>
<evidence type="ECO:0000256" key="9">
    <source>
        <dbReference type="ARBA" id="ARBA00022692"/>
    </source>
</evidence>
<evidence type="ECO:0000256" key="16">
    <source>
        <dbReference type="ARBA" id="ARBA00034066"/>
    </source>
</evidence>
<feature type="transmembrane region" description="Helical" evidence="17">
    <location>
        <begin position="391"/>
        <end position="410"/>
    </location>
</feature>
<evidence type="ECO:0000256" key="6">
    <source>
        <dbReference type="ARBA" id="ARBA00012602"/>
    </source>
</evidence>
<evidence type="ECO:0000256" key="5">
    <source>
        <dbReference type="ARBA" id="ARBA00010810"/>
    </source>
</evidence>
<dbReference type="STRING" id="163003.CL1_0859"/>
<dbReference type="InterPro" id="IPR003674">
    <property type="entry name" value="Oligo_trans_STT3"/>
</dbReference>
<dbReference type="UniPathway" id="UPA00378"/>
<protein>
    <recommendedName>
        <fullName evidence="6">dolichyl-phosphooligosaccharide-protein glycotransferase</fullName>
        <ecNumber evidence="6">2.4.99.21</ecNumber>
    </recommendedName>
    <alternativeName>
        <fullName evidence="15">Oligosaccharyl transferase</fullName>
    </alternativeName>
</protein>
<evidence type="ECO:0000313" key="18">
    <source>
        <dbReference type="EMBL" id="AFL95064.1"/>
    </source>
</evidence>
<comment type="pathway">
    <text evidence="4">Protein modification; protein glycosylation.</text>
</comment>
<dbReference type="Proteomes" id="UP000006064">
    <property type="component" value="Chromosome"/>
</dbReference>
<comment type="catalytic activity">
    <reaction evidence="16">
        <text>an archaeal dolichyl phosphooligosaccharide + [protein]-L-asparagine = an archaeal dolichyl phosphate + a glycoprotein with the oligosaccharide chain attached by N-beta-D-glycosyl linkage to a protein L-asparagine.</text>
        <dbReference type="EC" id="2.4.99.21"/>
    </reaction>
</comment>
<dbReference type="GO" id="GO:0005886">
    <property type="term" value="C:plasma membrane"/>
    <property type="evidence" value="ECO:0007669"/>
    <property type="project" value="UniProtKB-SubCell"/>
</dbReference>
<dbReference type="GO" id="GO:0004576">
    <property type="term" value="F:oligosaccharyl transferase activity"/>
    <property type="evidence" value="ECO:0007669"/>
    <property type="project" value="InterPro"/>
</dbReference>
<keyword evidence="7" id="KW-0328">Glycosyltransferase</keyword>
<comment type="cofactor">
    <cofactor evidence="2">
        <name>Mg(2+)</name>
        <dbReference type="ChEBI" id="CHEBI:18420"/>
    </cofactor>
</comment>
<evidence type="ECO:0000256" key="7">
    <source>
        <dbReference type="ARBA" id="ARBA00022676"/>
    </source>
</evidence>
<evidence type="ECO:0000256" key="11">
    <source>
        <dbReference type="ARBA" id="ARBA00022842"/>
    </source>
</evidence>
<dbReference type="HOGENOM" id="CLU_355503_0_0_2"/>
<gene>
    <name evidence="18" type="ORF">CL1_0859</name>
</gene>
<dbReference type="Gene3D" id="3.40.50.12610">
    <property type="match status" value="1"/>
</dbReference>
<feature type="transmembrane region" description="Helical" evidence="17">
    <location>
        <begin position="237"/>
        <end position="257"/>
    </location>
</feature>
<dbReference type="AlphaFoldDB" id="I3ZTN0"/>
<sequence length="775" mass="86338">MDKLTGLMKTKYILPVLVITALILRLIPLRLKYFLGYDTYFHAAYVEYSATMGKWVNFFPYANAPWGMLIDQFHPKGFWITPFYLYKLLSPLGLSIDEAFRVTPAVVGTATVVLIYFAIKSLYGEREAGLSAIFLAISFGHIFRSMANYYRGDNYLLLWYALALLGIGLALSPKIKGEPGDRRLVFYLIPGLVAGLAAGFWSAYYLIFVFLLANAAFLTLEALILQEDWAFADSISLTAAAAAGALMANFLGARVGYGMFGWNRPDGMAVAEKLGLEFGLVKDAFLLAYLKYAVPLLILATVVLLAASRLLKDPRSRISLIVVLLLGVAAVGVHYRGLVEETFLAFLQRFGDGAIAETQRTSLRDVWISYGTLLLAVPFFTLRLRPSRARAADFIVLSFAIPGFIMMALWARFLFIGSLAVAVLAGIGAVELIEFLEEMRAVPKKHAAAALIVLLTVPTGILDLQNTLNARPFVDENWERALVKLGELSNGNDVVLTWWDQGYWVTYFSHRATPSKGVPDELTARYYLGMVSKDELMNLGVDYVIVSYDTVLKFPAVLETAGVPPKDYPMVPIPLVEQVGGAFLFEREGYSISAKPRGDHWEVVVAVGESRFSPKKAFVEDAAGVRGMNVTGAQKADAYVYLNLNYGYAVLMNGRAFNTTLARLMFTERAPNYRLVYSDGGYIKIFRFEHPNVAVVSREGKIILEFTNATGTYLTITGFLDNGRVVFDRRYKVEKADEFYLPDQLNGSVVIRYTYWGNGKVLDRGTFRLDDTWQQ</sequence>
<feature type="transmembrane region" description="Helical" evidence="17">
    <location>
        <begin position="284"/>
        <end position="306"/>
    </location>
</feature>
<keyword evidence="9 17" id="KW-0812">Transmembrane</keyword>
<dbReference type="OrthoDB" id="82393at2157"/>
<evidence type="ECO:0000256" key="14">
    <source>
        <dbReference type="ARBA" id="ARBA00023211"/>
    </source>
</evidence>
<accession>I3ZTN0</accession>
<keyword evidence="14" id="KW-0464">Manganese</keyword>